<dbReference type="InterPro" id="IPR050679">
    <property type="entry name" value="Bact_HTH_transcr_reg"/>
</dbReference>
<evidence type="ECO:0000259" key="4">
    <source>
        <dbReference type="PROSITE" id="PS50949"/>
    </source>
</evidence>
<comment type="caution">
    <text evidence="5">The sequence shown here is derived from an EMBL/GenBank/DDBJ whole genome shotgun (WGS) entry which is preliminary data.</text>
</comment>
<dbReference type="InterPro" id="IPR028978">
    <property type="entry name" value="Chorismate_lyase_/UTRA_dom_sf"/>
</dbReference>
<evidence type="ECO:0000256" key="3">
    <source>
        <dbReference type="ARBA" id="ARBA00023163"/>
    </source>
</evidence>
<feature type="domain" description="HTH gntR-type" evidence="4">
    <location>
        <begin position="4"/>
        <end position="72"/>
    </location>
</feature>
<dbReference type="STRING" id="1218508.JG29_12840"/>
<dbReference type="Pfam" id="PF07702">
    <property type="entry name" value="UTRA"/>
    <property type="match status" value="1"/>
</dbReference>
<dbReference type="SMART" id="SM00866">
    <property type="entry name" value="UTRA"/>
    <property type="match status" value="1"/>
</dbReference>
<dbReference type="Gene3D" id="1.10.10.10">
    <property type="entry name" value="Winged helix-like DNA-binding domain superfamily/Winged helix DNA-binding domain"/>
    <property type="match status" value="1"/>
</dbReference>
<dbReference type="InterPro" id="IPR000524">
    <property type="entry name" value="Tscrpt_reg_HTH_GntR"/>
</dbReference>
<accession>A0A0F4KQC6</accession>
<dbReference type="PROSITE" id="PS50949">
    <property type="entry name" value="HTH_GNTR"/>
    <property type="match status" value="1"/>
</dbReference>
<keyword evidence="6" id="KW-1185">Reference proteome</keyword>
<dbReference type="InterPro" id="IPR036390">
    <property type="entry name" value="WH_DNA-bd_sf"/>
</dbReference>
<dbReference type="EMBL" id="JXBZ01000008">
    <property type="protein sequence ID" value="KJY48872.1"/>
    <property type="molecule type" value="Genomic_DNA"/>
</dbReference>
<evidence type="ECO:0000256" key="2">
    <source>
        <dbReference type="ARBA" id="ARBA00023125"/>
    </source>
</evidence>
<dbReference type="FunFam" id="1.10.10.10:FF:000079">
    <property type="entry name" value="GntR family transcriptional regulator"/>
    <property type="match status" value="1"/>
</dbReference>
<dbReference type="PATRIC" id="fig|1218508.4.peg.1272"/>
<dbReference type="Pfam" id="PF00392">
    <property type="entry name" value="GntR"/>
    <property type="match status" value="1"/>
</dbReference>
<dbReference type="AlphaFoldDB" id="A0A0F4KQC6"/>
<organism evidence="5 6">
    <name type="scientific">Bombilactobacillus mellis</name>
    <dbReference type="NCBI Taxonomy" id="1218508"/>
    <lineage>
        <taxon>Bacteria</taxon>
        <taxon>Bacillati</taxon>
        <taxon>Bacillota</taxon>
        <taxon>Bacilli</taxon>
        <taxon>Lactobacillales</taxon>
        <taxon>Lactobacillaceae</taxon>
        <taxon>Bombilactobacillus</taxon>
    </lineage>
</organism>
<dbReference type="GO" id="GO:0003677">
    <property type="term" value="F:DNA binding"/>
    <property type="evidence" value="ECO:0007669"/>
    <property type="project" value="UniProtKB-KW"/>
</dbReference>
<dbReference type="PRINTS" id="PR00035">
    <property type="entry name" value="HTHGNTR"/>
</dbReference>
<dbReference type="Gene3D" id="3.40.1410.10">
    <property type="entry name" value="Chorismate lyase-like"/>
    <property type="match status" value="1"/>
</dbReference>
<evidence type="ECO:0000313" key="6">
    <source>
        <dbReference type="Proteomes" id="UP000033695"/>
    </source>
</evidence>
<evidence type="ECO:0000256" key="1">
    <source>
        <dbReference type="ARBA" id="ARBA00023015"/>
    </source>
</evidence>
<dbReference type="InterPro" id="IPR036388">
    <property type="entry name" value="WH-like_DNA-bd_sf"/>
</dbReference>
<reference evidence="5 6" key="1">
    <citation type="submission" date="2014-12" db="EMBL/GenBank/DDBJ databases">
        <title>Comparative genomics of the lactic acid bacteria isolated from the honey bee gut.</title>
        <authorList>
            <person name="Ellegaard K.M."/>
            <person name="Tamarit D."/>
            <person name="Javelind E."/>
            <person name="Olofsson T."/>
            <person name="Andersson S.G."/>
            <person name="Vasquez A."/>
        </authorList>
    </citation>
    <scope>NUCLEOTIDE SEQUENCE [LARGE SCALE GENOMIC DNA]</scope>
    <source>
        <strain evidence="5 6">Hon2</strain>
    </source>
</reference>
<gene>
    <name evidence="5" type="ORF">JG29_12840</name>
</gene>
<dbReference type="GO" id="GO:0003700">
    <property type="term" value="F:DNA-binding transcription factor activity"/>
    <property type="evidence" value="ECO:0007669"/>
    <property type="project" value="InterPro"/>
</dbReference>
<dbReference type="CDD" id="cd07377">
    <property type="entry name" value="WHTH_GntR"/>
    <property type="match status" value="1"/>
</dbReference>
<evidence type="ECO:0000313" key="5">
    <source>
        <dbReference type="EMBL" id="KJY48872.1"/>
    </source>
</evidence>
<dbReference type="SMART" id="SM00345">
    <property type="entry name" value="HTH_GNTR"/>
    <property type="match status" value="1"/>
</dbReference>
<keyword evidence="3" id="KW-0804">Transcription</keyword>
<name>A0A0F4KQC6_9LACO</name>
<dbReference type="SUPFAM" id="SSF46785">
    <property type="entry name" value="Winged helix' DNA-binding domain"/>
    <property type="match status" value="1"/>
</dbReference>
<dbReference type="HOGENOM" id="CLU_063236_4_2_9"/>
<dbReference type="PANTHER" id="PTHR44846">
    <property type="entry name" value="MANNOSYL-D-GLYCERATE TRANSPORT/METABOLISM SYSTEM REPRESSOR MNGR-RELATED"/>
    <property type="match status" value="1"/>
</dbReference>
<dbReference type="SUPFAM" id="SSF64288">
    <property type="entry name" value="Chorismate lyase-like"/>
    <property type="match status" value="1"/>
</dbReference>
<dbReference type="PANTHER" id="PTHR44846:SF1">
    <property type="entry name" value="MANNOSYL-D-GLYCERATE TRANSPORT_METABOLISM SYSTEM REPRESSOR MNGR-RELATED"/>
    <property type="match status" value="1"/>
</dbReference>
<keyword evidence="1" id="KW-0805">Transcription regulation</keyword>
<protein>
    <submittedName>
        <fullName evidence="5">Putative transcriptional regulator, GntR family</fullName>
    </submittedName>
</protein>
<keyword evidence="2" id="KW-0238">DNA-binding</keyword>
<sequence length="233" mass="26735">MLKEPIYVRIHNQIRQDIAANKWHIGQRIPSERDLAQQFQVSRMTIRQAIQTLVDEGILHRKLGSGTYIASRKVQEKMSGTTSFTDIMLSQGKKPSSKLVSYYLTDPTSSEKEQLQLDSKIKILRMERIRLADGVPICFDITSIPADIIAPISRPEIVRSLYHALEKNGYHLGHAFQTVSAMLASEKVSDLLRIKRGASILRLRQVTMLDNGRPFEYVRAQYAGERFEFYLER</sequence>
<dbReference type="InterPro" id="IPR011663">
    <property type="entry name" value="UTRA"/>
</dbReference>
<dbReference type="GO" id="GO:0045892">
    <property type="term" value="P:negative regulation of DNA-templated transcription"/>
    <property type="evidence" value="ECO:0007669"/>
    <property type="project" value="TreeGrafter"/>
</dbReference>
<proteinExistence type="predicted"/>
<dbReference type="Proteomes" id="UP000033695">
    <property type="component" value="Unassembled WGS sequence"/>
</dbReference>